<keyword evidence="10" id="KW-1185">Reference proteome</keyword>
<evidence type="ECO:0000256" key="6">
    <source>
        <dbReference type="ARBA" id="ARBA00023180"/>
    </source>
</evidence>
<keyword evidence="3 7" id="KW-0378">Hydrolase</keyword>
<keyword evidence="5 7" id="KW-0443">Lipid metabolism</keyword>
<dbReference type="PANTHER" id="PTHR12370">
    <property type="entry name" value="PHOSPHOLIPASE B-RELATED"/>
    <property type="match status" value="1"/>
</dbReference>
<evidence type="ECO:0000313" key="9">
    <source>
        <dbReference type="EMBL" id="KAK2949485.1"/>
    </source>
</evidence>
<reference evidence="9 10" key="1">
    <citation type="journal article" date="2022" name="bioRxiv">
        <title>Genomics of Preaxostyla Flagellates Illuminates Evolutionary Transitions and the Path Towards Mitochondrial Loss.</title>
        <authorList>
            <person name="Novak L.V.F."/>
            <person name="Treitli S.C."/>
            <person name="Pyrih J."/>
            <person name="Halakuc P."/>
            <person name="Pipaliya S.V."/>
            <person name="Vacek V."/>
            <person name="Brzon O."/>
            <person name="Soukal P."/>
            <person name="Eme L."/>
            <person name="Dacks J.B."/>
            <person name="Karnkowska A."/>
            <person name="Elias M."/>
            <person name="Hampl V."/>
        </authorList>
    </citation>
    <scope>NUCLEOTIDE SEQUENCE [LARGE SCALE GENOMIC DNA]</scope>
    <source>
        <strain evidence="9">NAU3</strain>
        <tissue evidence="9">Gut</tissue>
    </source>
</reference>
<dbReference type="EMBL" id="JARBJD010000155">
    <property type="protein sequence ID" value="KAK2949485.1"/>
    <property type="molecule type" value="Genomic_DNA"/>
</dbReference>
<keyword evidence="8" id="KW-0472">Membrane</keyword>
<feature type="transmembrane region" description="Helical" evidence="8">
    <location>
        <begin position="559"/>
        <end position="587"/>
    </location>
</feature>
<name>A0ABQ9XE41_9EUKA</name>
<evidence type="ECO:0000256" key="1">
    <source>
        <dbReference type="ARBA" id="ARBA00007835"/>
    </source>
</evidence>
<keyword evidence="2" id="KW-0732">Signal</keyword>
<comment type="caution">
    <text evidence="9">The sequence shown here is derived from an EMBL/GenBank/DDBJ whole genome shotgun (WGS) entry which is preliminary data.</text>
</comment>
<evidence type="ECO:0000256" key="4">
    <source>
        <dbReference type="ARBA" id="ARBA00022963"/>
    </source>
</evidence>
<protein>
    <recommendedName>
        <fullName evidence="7">Phospholipase B-like</fullName>
        <ecNumber evidence="7">3.1.1.-</ecNumber>
    </recommendedName>
</protein>
<keyword evidence="8" id="KW-0812">Transmembrane</keyword>
<gene>
    <name evidence="9" type="ORF">BLNAU_15573</name>
</gene>
<comment type="function">
    <text evidence="7">Putative phospholipase.</text>
</comment>
<evidence type="ECO:0000256" key="3">
    <source>
        <dbReference type="ARBA" id="ARBA00022801"/>
    </source>
</evidence>
<keyword evidence="8" id="KW-1133">Transmembrane helix</keyword>
<evidence type="ECO:0000256" key="5">
    <source>
        <dbReference type="ARBA" id="ARBA00023098"/>
    </source>
</evidence>
<organism evidence="9 10">
    <name type="scientific">Blattamonas nauphoetae</name>
    <dbReference type="NCBI Taxonomy" id="2049346"/>
    <lineage>
        <taxon>Eukaryota</taxon>
        <taxon>Metamonada</taxon>
        <taxon>Preaxostyla</taxon>
        <taxon>Oxymonadida</taxon>
        <taxon>Blattamonas</taxon>
    </lineage>
</organism>
<keyword evidence="6" id="KW-0325">Glycoprotein</keyword>
<evidence type="ECO:0000256" key="2">
    <source>
        <dbReference type="ARBA" id="ARBA00022729"/>
    </source>
</evidence>
<dbReference type="PANTHER" id="PTHR12370:SF3">
    <property type="entry name" value="PHOSPHOLIPASE B-LIKE 2-RELATED"/>
    <property type="match status" value="1"/>
</dbReference>
<dbReference type="InterPro" id="IPR007000">
    <property type="entry name" value="PLipase_B-like"/>
</dbReference>
<proteinExistence type="inferred from homology"/>
<comment type="similarity">
    <text evidence="1 7">Belongs to the phospholipase B-like family.</text>
</comment>
<dbReference type="EC" id="3.1.1.-" evidence="7"/>
<accession>A0ABQ9XE41</accession>
<keyword evidence="4 7" id="KW-0442">Lipid degradation</keyword>
<evidence type="ECO:0000256" key="8">
    <source>
        <dbReference type="SAM" id="Phobius"/>
    </source>
</evidence>
<evidence type="ECO:0000256" key="7">
    <source>
        <dbReference type="RuleBase" id="RU364138"/>
    </source>
</evidence>
<evidence type="ECO:0000313" key="10">
    <source>
        <dbReference type="Proteomes" id="UP001281761"/>
    </source>
</evidence>
<dbReference type="Pfam" id="PF04916">
    <property type="entry name" value="Phospholip_B"/>
    <property type="match status" value="1"/>
</dbReference>
<sequence length="608" mass="67931">MIPVAILTVIHLASSSKWYSFSIESGKTSVREGKLSNATVWGTFEDNTKKVRFSKMQIVTNGKQDLSAAYLMGYAEAFLSAEQIGYHRNNALSYAKKHFFEEGAEKKIMDLFSANLDYIKEMIKDHPDDKYWRAASLFVELNRGLADAYNSLSSEIDDVTEAEMWYFQNIDIAPCLNDLFTEKTEQEMANLIQRLSGTIIAKLKSNYKELYVGQNTFDHFGSLLKIQKRYSFNFDSPTTISLTSRPAIITPSTSIHILNKHYLSSSVTIPHFTTPASVSKNAHFVPIWLQMMIADILVCTPDYNPKSSNTERWASGFEYAVDGISSSQFLFVDYSSFVVGEKPTKSLAVLVESAPGLTVSQDVTSKITDSKTKQTFWLTNAPYSQEIDDILQFSALIRDDPTKILFFDKAKSSRVKQLEIGAVNVTSQFELEALLRYNQFFIDQTTLHVDTNIYDSCVGIAPRCDVRSIEPKLAFGAIGAEIGSYHLTVKNNSYGISGPIDGSYDGPYSGSSSKESEKNLPPVKLSNIKTQFGMEVLGLHDKPTVNAWEMAAVNKEGCLAIIIMNIVFLAISSTAIVIGSFSLSVYLCKRRKARRLQNEIAVPQEKYS</sequence>
<dbReference type="Gene3D" id="3.60.60.30">
    <property type="match status" value="1"/>
</dbReference>
<dbReference type="Proteomes" id="UP001281761">
    <property type="component" value="Unassembled WGS sequence"/>
</dbReference>